<feature type="non-terminal residue" evidence="1">
    <location>
        <position position="68"/>
    </location>
</feature>
<accession>M4QEI9</accession>
<organism evidence="1">
    <name type="scientific">Mentha piperita</name>
    <name type="common">Peppermint</name>
    <name type="synonym">Mentha aquatica x Mentha spicata</name>
    <dbReference type="NCBI Taxonomy" id="34256"/>
    <lineage>
        <taxon>Eukaryota</taxon>
        <taxon>Viridiplantae</taxon>
        <taxon>Streptophyta</taxon>
        <taxon>Embryophyta</taxon>
        <taxon>Tracheophyta</taxon>
        <taxon>Spermatophyta</taxon>
        <taxon>Magnoliopsida</taxon>
        <taxon>eudicotyledons</taxon>
        <taxon>Gunneridae</taxon>
        <taxon>Pentapetalae</taxon>
        <taxon>asterids</taxon>
        <taxon>lamiids</taxon>
        <taxon>Lamiales</taxon>
        <taxon>Lamiaceae</taxon>
        <taxon>Nepetoideae</taxon>
        <taxon>Mentheae</taxon>
        <taxon>Menthinae</taxon>
        <taxon>Mentha</taxon>
    </lineage>
</organism>
<dbReference type="EMBL" id="KC417333">
    <property type="protein sequence ID" value="AGH25524.1"/>
    <property type="molecule type" value="mRNA"/>
</dbReference>
<reference evidence="1" key="1">
    <citation type="submission" date="2012-12" db="EMBL/GenBank/DDBJ databases">
        <title>Isolation and characterization of some differentially-expressed genes in response to salinity tolerance in Mentha piperita L. by cDNA-AFLP technique.</title>
        <authorList>
            <person name="Soltanloo H."/>
            <person name="Ghajar H."/>
            <person name="Ramezanpour S.S."/>
        </authorList>
    </citation>
    <scope>NUCLEOTIDE SEQUENCE</scope>
    <source>
        <strain evidence="1">HG28C1</strain>
        <tissue evidence="1">Leaves</tissue>
    </source>
</reference>
<name>M4QEI9_MENPI</name>
<evidence type="ECO:0000313" key="1">
    <source>
        <dbReference type="EMBL" id="AGH25524.1"/>
    </source>
</evidence>
<sequence length="68" mass="8318">QSLLLRRKYPSEKRDVESLLAFVNALHEQRRRRRRRHGPCFKKMHIFRERSNMESSVAVPFFVYFIVP</sequence>
<protein>
    <submittedName>
        <fullName evidence="1">Adenylyl-sulfate reductase</fullName>
    </submittedName>
</protein>
<proteinExistence type="evidence at transcript level"/>
<feature type="non-terminal residue" evidence="1">
    <location>
        <position position="1"/>
    </location>
</feature>
<dbReference type="AlphaFoldDB" id="M4QEI9"/>